<dbReference type="Pfam" id="PF07751">
    <property type="entry name" value="Abi_2"/>
    <property type="match status" value="1"/>
</dbReference>
<evidence type="ECO:0000313" key="2">
    <source>
        <dbReference type="Proteomes" id="UP000193517"/>
    </source>
</evidence>
<accession>A0A1X1KYE3</accession>
<dbReference type="EMBL" id="NCVK01000008">
    <property type="protein sequence ID" value="ORP04485.1"/>
    <property type="molecule type" value="Genomic_DNA"/>
</dbReference>
<dbReference type="InterPro" id="IPR011664">
    <property type="entry name" value="Abi_system_AbiD/AbiF-like"/>
</dbReference>
<evidence type="ECO:0000313" key="1">
    <source>
        <dbReference type="EMBL" id="ORP04485.1"/>
    </source>
</evidence>
<gene>
    <name evidence="1" type="ORF">B7695_02750</name>
</gene>
<comment type="caution">
    <text evidence="1">The sequence shown here is derived from an EMBL/GenBank/DDBJ whole genome shotgun (WGS) entry which is preliminary data.</text>
</comment>
<dbReference type="AlphaFoldDB" id="A0A1X1KYE3"/>
<dbReference type="RefSeq" id="WP_084889589.1">
    <property type="nucleotide sequence ID" value="NZ_NCVK01000008.1"/>
</dbReference>
<dbReference type="Proteomes" id="UP000193517">
    <property type="component" value="Unassembled WGS sequence"/>
</dbReference>
<protein>
    <recommendedName>
        <fullName evidence="3">Abi family protein</fullName>
    </recommendedName>
</protein>
<dbReference type="OrthoDB" id="5363652at2"/>
<proteinExistence type="predicted"/>
<organism evidence="1 2">
    <name type="scientific">Streptococcus mitis</name>
    <dbReference type="NCBI Taxonomy" id="28037"/>
    <lineage>
        <taxon>Bacteria</taxon>
        <taxon>Bacillati</taxon>
        <taxon>Bacillota</taxon>
        <taxon>Bacilli</taxon>
        <taxon>Lactobacillales</taxon>
        <taxon>Streptococcaceae</taxon>
        <taxon>Streptococcus</taxon>
        <taxon>Streptococcus mitis group</taxon>
    </lineage>
</organism>
<sequence>MKPFTDINEQIELLKSRNLTFLNESLARQALTNYGYYEIVNGYKYFTIELDSEKEIYKDGETFEHMLALYELDKDIRKGILEATMEIELSLRTAIGYVVAKDIGVEKENYLDRKNYNQGKKNKRGYEIDQLILKLNKIYDDNSEPYKHYRETHGHIPPWILLKGTTLGNLVTMCKLLKPAQKEQVIATCLTIPKEFITEEVKATFSEILYLVLAFRNRAAHSGRLFNYHSEKYSISYREFFHKRMDISEAGYRKGAGKNDLYTLFNSLTWFKNEDATFHAEFALFYSLKEHLKKFPDDDVMFTIESGMPLEYINDKIAEYSE</sequence>
<name>A0A1X1KYE3_STRMT</name>
<evidence type="ECO:0008006" key="3">
    <source>
        <dbReference type="Google" id="ProtNLM"/>
    </source>
</evidence>
<reference evidence="1 2" key="1">
    <citation type="journal article" date="2016" name="Eur. J. Clin. Microbiol. Infect. Dis.">
        <title>Whole genome sequencing as a tool for phylogenetic analysis of clinical strains of Mitis group streptococci.</title>
        <authorList>
            <person name="Rasmussen L.H."/>
            <person name="Dargis R."/>
            <person name="Hojholt K."/>
            <person name="Christensen J.J."/>
            <person name="Skovgaard O."/>
            <person name="Justesen U.S."/>
            <person name="Rosenvinge F.S."/>
            <person name="Moser C."/>
            <person name="Lukjancenko O."/>
            <person name="Rasmussen S."/>
            <person name="Nielsen X.C."/>
        </authorList>
    </citation>
    <scope>NUCLEOTIDE SEQUENCE [LARGE SCALE GENOMIC DNA]</scope>
    <source>
        <strain evidence="1 2">OD_317805_11</strain>
    </source>
</reference>